<accession>A0A7W6LQP1</accession>
<dbReference type="EMBL" id="JACIEU010000008">
    <property type="protein sequence ID" value="MBB4148596.1"/>
    <property type="molecule type" value="Genomic_DNA"/>
</dbReference>
<dbReference type="RefSeq" id="WP_188082332.1">
    <property type="nucleotide sequence ID" value="NZ_JACIEU010000008.1"/>
</dbReference>
<reference evidence="1 2" key="1">
    <citation type="submission" date="2020-08" db="EMBL/GenBank/DDBJ databases">
        <title>Genomic Encyclopedia of Type Strains, Phase IV (KMG-IV): sequencing the most valuable type-strain genomes for metagenomic binning, comparative biology and taxonomic classification.</title>
        <authorList>
            <person name="Goeker M."/>
        </authorList>
    </citation>
    <scope>NUCLEOTIDE SEQUENCE [LARGE SCALE GENOMIC DNA]</scope>
    <source>
        <strain evidence="1 2">DSM 19371</strain>
    </source>
</reference>
<proteinExistence type="predicted"/>
<organism evidence="1 2">
    <name type="scientific">Sphingobium scionense</name>
    <dbReference type="NCBI Taxonomy" id="1404341"/>
    <lineage>
        <taxon>Bacteria</taxon>
        <taxon>Pseudomonadati</taxon>
        <taxon>Pseudomonadota</taxon>
        <taxon>Alphaproteobacteria</taxon>
        <taxon>Sphingomonadales</taxon>
        <taxon>Sphingomonadaceae</taxon>
        <taxon>Sphingobium</taxon>
    </lineage>
</organism>
<dbReference type="Proteomes" id="UP000590524">
    <property type="component" value="Unassembled WGS sequence"/>
</dbReference>
<gene>
    <name evidence="1" type="ORF">GGQ90_002379</name>
</gene>
<evidence type="ECO:0000313" key="2">
    <source>
        <dbReference type="Proteomes" id="UP000590524"/>
    </source>
</evidence>
<protein>
    <submittedName>
        <fullName evidence="1">Uncharacterized protein</fullName>
    </submittedName>
</protein>
<keyword evidence="2" id="KW-1185">Reference proteome</keyword>
<comment type="caution">
    <text evidence="1">The sequence shown here is derived from an EMBL/GenBank/DDBJ whole genome shotgun (WGS) entry which is preliminary data.</text>
</comment>
<sequence length="190" mass="21002">MSGDQERLAEEIAESGLFDEAWYVSVYGDSALVGLSPLEHFVRFGLMLRRDPGPAFDTRFYLEENGDIGEADIDPLLHYIRFGQAEGRAATRSALAYLGDPLSFSDNEMSGPYRYKGGRSADPDKLTILLCAHSSGTELFGSERSLIDVLLALSDLDFNIVVTLPSDENNEYIEYILSVVRTFGTTRGVD</sequence>
<dbReference type="AlphaFoldDB" id="A0A7W6LQP1"/>
<evidence type="ECO:0000313" key="1">
    <source>
        <dbReference type="EMBL" id="MBB4148596.1"/>
    </source>
</evidence>
<name>A0A7W6LQP1_9SPHN</name>